<reference evidence="3" key="2">
    <citation type="journal article" date="2021" name="PeerJ">
        <title>Extensive microbial diversity within the chicken gut microbiome revealed by metagenomics and culture.</title>
        <authorList>
            <person name="Gilroy R."/>
            <person name="Ravi A."/>
            <person name="Getino M."/>
            <person name="Pursley I."/>
            <person name="Horton D.L."/>
            <person name="Alikhan N.F."/>
            <person name="Baker D."/>
            <person name="Gharbi K."/>
            <person name="Hall N."/>
            <person name="Watson M."/>
            <person name="Adriaenssens E.M."/>
            <person name="Foster-Nyarko E."/>
            <person name="Jarju S."/>
            <person name="Secka A."/>
            <person name="Antonio M."/>
            <person name="Oren A."/>
            <person name="Chaudhuri R.R."/>
            <person name="La Ragione R."/>
            <person name="Hildebrand F."/>
            <person name="Pallen M.J."/>
        </authorList>
    </citation>
    <scope>NUCLEOTIDE SEQUENCE</scope>
    <source>
        <strain evidence="3">10669</strain>
    </source>
</reference>
<dbReference type="InterPro" id="IPR011042">
    <property type="entry name" value="6-blade_b-propeller_TolB-like"/>
</dbReference>
<dbReference type="SUPFAM" id="SSF69304">
    <property type="entry name" value="Tricorn protease N-terminal domain"/>
    <property type="match status" value="1"/>
</dbReference>
<dbReference type="Pfam" id="PF07676">
    <property type="entry name" value="PD40"/>
    <property type="match status" value="1"/>
</dbReference>
<proteinExistence type="inferred from homology"/>
<dbReference type="PANTHER" id="PTHR36842:SF1">
    <property type="entry name" value="PROTEIN TOLB"/>
    <property type="match status" value="1"/>
</dbReference>
<evidence type="ECO:0000313" key="4">
    <source>
        <dbReference type="Proteomes" id="UP000886812"/>
    </source>
</evidence>
<evidence type="ECO:0000256" key="2">
    <source>
        <dbReference type="SAM" id="SignalP"/>
    </source>
</evidence>
<evidence type="ECO:0000313" key="3">
    <source>
        <dbReference type="EMBL" id="HIV03640.1"/>
    </source>
</evidence>
<keyword evidence="2" id="KW-0732">Signal</keyword>
<evidence type="ECO:0000256" key="1">
    <source>
        <dbReference type="ARBA" id="ARBA00009820"/>
    </source>
</evidence>
<dbReference type="EMBL" id="DVOG01000017">
    <property type="protein sequence ID" value="HIV03640.1"/>
    <property type="molecule type" value="Genomic_DNA"/>
</dbReference>
<sequence>MKSFLKTARLALAAAFSAALLAAAVPVFGQANDVVIGGGIQIDVRQGVCPIKIESDDSALGGFVQRALKMHGAIDMRSGGNVLTVRVGSRGGNLFAEGKAFPREILVEGDSDEAKLRLCDEILAAVGKLWGWDLKPLFSKTKIAFAAGTGAKSEIYTSNLMFRGTRRVTSHGSRSIMPHWDPAGTRLLYTTYFKSGAADVYSVDLASGVATRFAAYRNTNTGGAFSPDGKTVALALSARGPMNIYLAPADGGSAKILVRDGDTSTSPSFSPDGKTIVFTSGAAGAPRLYTVPAAGGKKSRIAIPGFSYATEPAWNPVFPSKIAFCYNRRGKMAVAVYDLKTGRAFDVGALTGARRYSHPVWCADGRHLVVTEEVGKSSALALVDAGNPDRAKFTRISPDSLPGACDPDALILE</sequence>
<comment type="similarity">
    <text evidence="1">Belongs to the TolB family.</text>
</comment>
<dbReference type="Gene3D" id="2.120.10.30">
    <property type="entry name" value="TolB, C-terminal domain"/>
    <property type="match status" value="1"/>
</dbReference>
<dbReference type="InterPro" id="IPR011659">
    <property type="entry name" value="WD40"/>
</dbReference>
<feature type="chain" id="PRO_5038580261" evidence="2">
    <location>
        <begin position="23"/>
        <end position="413"/>
    </location>
</feature>
<accession>A0A9D1T0K6</accession>
<gene>
    <name evidence="3" type="ORF">IAC75_00610</name>
</gene>
<organism evidence="3 4">
    <name type="scientific">Candidatus Spyradosoma merdigallinarum</name>
    <dbReference type="NCBI Taxonomy" id="2840950"/>
    <lineage>
        <taxon>Bacteria</taxon>
        <taxon>Pseudomonadati</taxon>
        <taxon>Verrucomicrobiota</taxon>
        <taxon>Opitutia</taxon>
        <taxon>Opitutia incertae sedis</taxon>
        <taxon>Candidatus Spyradosoma</taxon>
    </lineage>
</organism>
<name>A0A9D1T0K6_9BACT</name>
<dbReference type="AlphaFoldDB" id="A0A9D1T0K6"/>
<feature type="signal peptide" evidence="2">
    <location>
        <begin position="1"/>
        <end position="22"/>
    </location>
</feature>
<dbReference type="Proteomes" id="UP000886812">
    <property type="component" value="Unassembled WGS sequence"/>
</dbReference>
<comment type="caution">
    <text evidence="3">The sequence shown here is derived from an EMBL/GenBank/DDBJ whole genome shotgun (WGS) entry which is preliminary data.</text>
</comment>
<dbReference type="PANTHER" id="PTHR36842">
    <property type="entry name" value="PROTEIN TOLB HOMOLOG"/>
    <property type="match status" value="1"/>
</dbReference>
<protein>
    <submittedName>
        <fullName evidence="3">PD40 domain-containing protein</fullName>
    </submittedName>
</protein>
<reference evidence="3" key="1">
    <citation type="submission" date="2020-10" db="EMBL/GenBank/DDBJ databases">
        <authorList>
            <person name="Gilroy R."/>
        </authorList>
    </citation>
    <scope>NUCLEOTIDE SEQUENCE</scope>
    <source>
        <strain evidence="3">10669</strain>
    </source>
</reference>